<gene>
    <name evidence="1" type="ORF">DJ013_13155</name>
</gene>
<keyword evidence="2" id="KW-1185">Reference proteome</keyword>
<accession>A0A2Z4GCN2</accession>
<evidence type="ECO:0000313" key="2">
    <source>
        <dbReference type="Proteomes" id="UP000249873"/>
    </source>
</evidence>
<dbReference type="AlphaFoldDB" id="A0A2Z4GCN2"/>
<dbReference type="KEGG" id="als:DJ013_13155"/>
<protein>
    <submittedName>
        <fullName evidence="1">Uncharacterized protein</fullName>
    </submittedName>
</protein>
<name>A0A2Z4GCN2_9BACT</name>
<sequence length="74" mass="8457">MSEIKITFNTFYSAVLAASLSADRDGPSFFNLKKEAKKHCLVNSYIQNFNLDFQNKIQISFERNQTVQGQIGIH</sequence>
<dbReference type="Proteomes" id="UP000249873">
    <property type="component" value="Chromosome"/>
</dbReference>
<evidence type="ECO:0000313" key="1">
    <source>
        <dbReference type="EMBL" id="AWV99062.1"/>
    </source>
</evidence>
<proteinExistence type="predicted"/>
<reference evidence="1 2" key="1">
    <citation type="submission" date="2018-05" db="EMBL/GenBank/DDBJ databases">
        <title>Complete genome sequence of Arcticibacterium luteifluviistationis SM1504T, a cytophagaceae bacterium isolated from Arctic surface seawater.</title>
        <authorList>
            <person name="Li Y."/>
            <person name="Qin Q.-L."/>
        </authorList>
    </citation>
    <scope>NUCLEOTIDE SEQUENCE [LARGE SCALE GENOMIC DNA]</scope>
    <source>
        <strain evidence="1 2">SM1504</strain>
    </source>
</reference>
<dbReference type="EMBL" id="CP029480">
    <property type="protein sequence ID" value="AWV99062.1"/>
    <property type="molecule type" value="Genomic_DNA"/>
</dbReference>
<organism evidence="1 2">
    <name type="scientific">Arcticibacterium luteifluviistationis</name>
    <dbReference type="NCBI Taxonomy" id="1784714"/>
    <lineage>
        <taxon>Bacteria</taxon>
        <taxon>Pseudomonadati</taxon>
        <taxon>Bacteroidota</taxon>
        <taxon>Cytophagia</taxon>
        <taxon>Cytophagales</taxon>
        <taxon>Leadbetterellaceae</taxon>
        <taxon>Arcticibacterium</taxon>
    </lineage>
</organism>